<evidence type="ECO:0000256" key="1">
    <source>
        <dbReference type="ARBA" id="ARBA00022679"/>
    </source>
</evidence>
<feature type="domain" description="N-acetyltransferase" evidence="3">
    <location>
        <begin position="20"/>
        <end position="156"/>
    </location>
</feature>
<evidence type="ECO:0000259" key="3">
    <source>
        <dbReference type="PROSITE" id="PS51186"/>
    </source>
</evidence>
<dbReference type="Pfam" id="PF00583">
    <property type="entry name" value="Acetyltransf_1"/>
    <property type="match status" value="1"/>
</dbReference>
<evidence type="ECO:0000313" key="4">
    <source>
        <dbReference type="EMBL" id="MDR7087286.1"/>
    </source>
</evidence>
<evidence type="ECO:0000313" key="5">
    <source>
        <dbReference type="Proteomes" id="UP001257739"/>
    </source>
</evidence>
<keyword evidence="1" id="KW-0808">Transferase</keyword>
<name>A0ABU1UQ35_9ACTN</name>
<dbReference type="EMBL" id="JAVDWH010000001">
    <property type="protein sequence ID" value="MDR7087286.1"/>
    <property type="molecule type" value="Genomic_DNA"/>
</dbReference>
<comment type="caution">
    <text evidence="4">The sequence shown here is derived from an EMBL/GenBank/DDBJ whole genome shotgun (WGS) entry which is preliminary data.</text>
</comment>
<dbReference type="PANTHER" id="PTHR43420">
    <property type="entry name" value="ACETYLTRANSFERASE"/>
    <property type="match status" value="1"/>
</dbReference>
<keyword evidence="2" id="KW-0012">Acyltransferase</keyword>
<gene>
    <name evidence="4" type="ORF">J2X11_002125</name>
</gene>
<evidence type="ECO:0000256" key="2">
    <source>
        <dbReference type="ARBA" id="ARBA00023315"/>
    </source>
</evidence>
<organism evidence="4 5">
    <name type="scientific">Aeromicrobium panaciterrae</name>
    <dbReference type="NCBI Taxonomy" id="363861"/>
    <lineage>
        <taxon>Bacteria</taxon>
        <taxon>Bacillati</taxon>
        <taxon>Actinomycetota</taxon>
        <taxon>Actinomycetes</taxon>
        <taxon>Propionibacteriales</taxon>
        <taxon>Nocardioidaceae</taxon>
        <taxon>Aeromicrobium</taxon>
    </lineage>
</organism>
<protein>
    <submittedName>
        <fullName evidence="4">GNAT superfamily N-acetyltransferase</fullName>
    </submittedName>
</protein>
<dbReference type="CDD" id="cd04301">
    <property type="entry name" value="NAT_SF"/>
    <property type="match status" value="1"/>
</dbReference>
<dbReference type="RefSeq" id="WP_309970636.1">
    <property type="nucleotide sequence ID" value="NZ_JAVDWH010000001.1"/>
</dbReference>
<proteinExistence type="predicted"/>
<reference evidence="4 5" key="1">
    <citation type="submission" date="2023-07" db="EMBL/GenBank/DDBJ databases">
        <title>Sorghum-associated microbial communities from plants grown in Nebraska, USA.</title>
        <authorList>
            <person name="Schachtman D."/>
        </authorList>
    </citation>
    <scope>NUCLEOTIDE SEQUENCE [LARGE SCALE GENOMIC DNA]</scope>
    <source>
        <strain evidence="4 5">BE248</strain>
    </source>
</reference>
<dbReference type="SUPFAM" id="SSF55729">
    <property type="entry name" value="Acyl-CoA N-acyltransferases (Nat)"/>
    <property type="match status" value="1"/>
</dbReference>
<accession>A0ABU1UQ35</accession>
<dbReference type="InterPro" id="IPR050680">
    <property type="entry name" value="YpeA/RimI_acetyltransf"/>
</dbReference>
<dbReference type="InterPro" id="IPR016181">
    <property type="entry name" value="Acyl_CoA_acyltransferase"/>
</dbReference>
<dbReference type="PROSITE" id="PS51186">
    <property type="entry name" value="GNAT"/>
    <property type="match status" value="1"/>
</dbReference>
<dbReference type="Gene3D" id="3.40.630.30">
    <property type="match status" value="1"/>
</dbReference>
<dbReference type="Proteomes" id="UP001257739">
    <property type="component" value="Unassembled WGS sequence"/>
</dbReference>
<keyword evidence="5" id="KW-1185">Reference proteome</keyword>
<sequence length="156" mass="17265">MTVTLQPMTPERFVSWNERLVVEYAKEKVDSGNWPAEGALERSAKENQRDLPHGLDTPGHGIFVGLSGGEEVGVLWLFTDPALKTPETMIYDIEIAEDHRGKGLGRELLTAAEEWCADHSIGLLKLHVFAKNTTAVSLYESAGFEATNINMAKIIR</sequence>
<dbReference type="InterPro" id="IPR000182">
    <property type="entry name" value="GNAT_dom"/>
</dbReference>
<dbReference type="PANTHER" id="PTHR43420:SF51">
    <property type="entry name" value="PEPTIDYL-LYSINE N-ACETYLTRANSFERASE YIAC"/>
    <property type="match status" value="1"/>
</dbReference>